<dbReference type="InterPro" id="IPR001969">
    <property type="entry name" value="Aspartic_peptidase_AS"/>
</dbReference>
<gene>
    <name evidence="2" type="ORF">ZIOFF_058914</name>
</gene>
<dbReference type="Proteomes" id="UP000734854">
    <property type="component" value="Unassembled WGS sequence"/>
</dbReference>
<feature type="region of interest" description="Disordered" evidence="1">
    <location>
        <begin position="149"/>
        <end position="179"/>
    </location>
</feature>
<evidence type="ECO:0000313" key="2">
    <source>
        <dbReference type="EMBL" id="KAG6482283.1"/>
    </source>
</evidence>
<evidence type="ECO:0000313" key="3">
    <source>
        <dbReference type="Proteomes" id="UP000734854"/>
    </source>
</evidence>
<feature type="compositionally biased region" description="Polar residues" evidence="1">
    <location>
        <begin position="149"/>
        <end position="160"/>
    </location>
</feature>
<dbReference type="AlphaFoldDB" id="A0A8J5KMA6"/>
<dbReference type="PROSITE" id="PS00141">
    <property type="entry name" value="ASP_PROTEASE"/>
    <property type="match status" value="1"/>
</dbReference>
<keyword evidence="3" id="KW-1185">Reference proteome</keyword>
<dbReference type="GO" id="GO:0004190">
    <property type="term" value="F:aspartic-type endopeptidase activity"/>
    <property type="evidence" value="ECO:0007669"/>
    <property type="project" value="InterPro"/>
</dbReference>
<evidence type="ECO:0000256" key="1">
    <source>
        <dbReference type="SAM" id="MobiDB-lite"/>
    </source>
</evidence>
<organism evidence="2 3">
    <name type="scientific">Zingiber officinale</name>
    <name type="common">Ginger</name>
    <name type="synonym">Amomum zingiber</name>
    <dbReference type="NCBI Taxonomy" id="94328"/>
    <lineage>
        <taxon>Eukaryota</taxon>
        <taxon>Viridiplantae</taxon>
        <taxon>Streptophyta</taxon>
        <taxon>Embryophyta</taxon>
        <taxon>Tracheophyta</taxon>
        <taxon>Spermatophyta</taxon>
        <taxon>Magnoliopsida</taxon>
        <taxon>Liliopsida</taxon>
        <taxon>Zingiberales</taxon>
        <taxon>Zingiberaceae</taxon>
        <taxon>Zingiber</taxon>
    </lineage>
</organism>
<proteinExistence type="predicted"/>
<accession>A0A8J5KMA6</accession>
<protein>
    <submittedName>
        <fullName evidence="2">Uncharacterized protein</fullName>
    </submittedName>
</protein>
<comment type="caution">
    <text evidence="2">The sequence shown here is derived from an EMBL/GenBank/DDBJ whole genome shotgun (WGS) entry which is preliminary data.</text>
</comment>
<dbReference type="GO" id="GO:0006508">
    <property type="term" value="P:proteolysis"/>
    <property type="evidence" value="ECO:0007669"/>
    <property type="project" value="InterPro"/>
</dbReference>
<name>A0A8J5KMA6_ZINOF</name>
<dbReference type="EMBL" id="JACMSC010000016">
    <property type="protein sequence ID" value="KAG6482283.1"/>
    <property type="molecule type" value="Genomic_DNA"/>
</dbReference>
<sequence length="294" mass="32768">MGDTDPIASKLDDFMEKLTSHQQVFMEQITSCQQGLEGQIAEISRTVQDARRRPLPTVDNPTSVEARRARDDLEAVQRPLSYPLWPASKQQPSGRASISEADRLRLVEDLCIDIELQKPVNLGIAMNMAMALERKQCFHRGGRSLRTNWGGITSKFNPSSGGPPVAKTKAMGDNNKGTPPTSFFKRLSRAEMAEQRAKGLCFNCDESYSTGHKCKRLFWIEVPDDDSEGEEEGETHPEISLHAISRVRNSQTMQLLAVSHRIPVSVLVDSGSTHNFVREGLVPDLKVEIQIDRA</sequence>
<reference evidence="2 3" key="1">
    <citation type="submission" date="2020-08" db="EMBL/GenBank/DDBJ databases">
        <title>Plant Genome Project.</title>
        <authorList>
            <person name="Zhang R.-G."/>
        </authorList>
    </citation>
    <scope>NUCLEOTIDE SEQUENCE [LARGE SCALE GENOMIC DNA]</scope>
    <source>
        <tissue evidence="2">Rhizome</tissue>
    </source>
</reference>